<dbReference type="Pfam" id="PF14273">
    <property type="entry name" value="DUF4360"/>
    <property type="match status" value="1"/>
</dbReference>
<proteinExistence type="predicted"/>
<dbReference type="AlphaFoldDB" id="A0A8J3BGG0"/>
<evidence type="ECO:0008006" key="5">
    <source>
        <dbReference type="Google" id="ProtNLM"/>
    </source>
</evidence>
<evidence type="ECO:0000313" key="4">
    <source>
        <dbReference type="Proteomes" id="UP000662200"/>
    </source>
</evidence>
<gene>
    <name evidence="3" type="ORF">GCM10010124_10950</name>
</gene>
<dbReference type="RefSeq" id="WP_189113095.1">
    <property type="nucleotide sequence ID" value="NZ_BMQC01000003.1"/>
</dbReference>
<protein>
    <recommendedName>
        <fullName evidence="5">DUF4360 domain-containing protein</fullName>
    </recommendedName>
</protein>
<keyword evidence="2" id="KW-0732">Signal</keyword>
<accession>A0A8J3BGG0</accession>
<reference evidence="3" key="2">
    <citation type="submission" date="2020-09" db="EMBL/GenBank/DDBJ databases">
        <authorList>
            <person name="Sun Q."/>
            <person name="Ohkuma M."/>
        </authorList>
    </citation>
    <scope>NUCLEOTIDE SEQUENCE</scope>
    <source>
        <strain evidence="3">JCM 3091</strain>
    </source>
</reference>
<evidence type="ECO:0000256" key="1">
    <source>
        <dbReference type="SAM" id="MobiDB-lite"/>
    </source>
</evidence>
<dbReference type="PANTHER" id="PTHR38847:SF1">
    <property type="entry name" value="PSEUDOURIDINE SYNTHASE RSUA_RLUA-LIKE DOMAIN-CONTAINING PROTEIN"/>
    <property type="match status" value="1"/>
</dbReference>
<dbReference type="EMBL" id="BMQC01000003">
    <property type="protein sequence ID" value="GGK20158.1"/>
    <property type="molecule type" value="Genomic_DNA"/>
</dbReference>
<feature type="region of interest" description="Disordered" evidence="1">
    <location>
        <begin position="22"/>
        <end position="47"/>
    </location>
</feature>
<evidence type="ECO:0000313" key="3">
    <source>
        <dbReference type="EMBL" id="GGK20158.1"/>
    </source>
</evidence>
<dbReference type="InterPro" id="IPR025649">
    <property type="entry name" value="DUF4360"/>
</dbReference>
<comment type="caution">
    <text evidence="3">The sequence shown here is derived from an EMBL/GenBank/DDBJ whole genome shotgun (WGS) entry which is preliminary data.</text>
</comment>
<feature type="chain" id="PRO_5035320489" description="DUF4360 domain-containing protein" evidence="2">
    <location>
        <begin position="27"/>
        <end position="224"/>
    </location>
</feature>
<evidence type="ECO:0000256" key="2">
    <source>
        <dbReference type="SAM" id="SignalP"/>
    </source>
</evidence>
<name>A0A8J3BGG0_9ACTN</name>
<sequence>MQFGTRAAGALGATAALLAAGAPASAGPPRHHLQPPPGVAAPAPPPPPAYGIVVDRITGSGCAPDTAAVTLSADNTALTVTYGDYSVELAAGQRKARKDCRVTVRVRSPRGSQYAVTAVQQRGFADIGAHVRGTFAADYRYARGRSVYEAEKRFAAGTSGVWQDNAADLRWSRCAEDRPLHIDSSITLRGRGSDESTSFLAVDSTDADAAGTTLRLNWRNCRFW</sequence>
<keyword evidence="4" id="KW-1185">Reference proteome</keyword>
<feature type="compositionally biased region" description="Pro residues" evidence="1">
    <location>
        <begin position="34"/>
        <end position="47"/>
    </location>
</feature>
<feature type="signal peptide" evidence="2">
    <location>
        <begin position="1"/>
        <end position="26"/>
    </location>
</feature>
<dbReference type="Proteomes" id="UP000662200">
    <property type="component" value="Unassembled WGS sequence"/>
</dbReference>
<reference evidence="3" key="1">
    <citation type="journal article" date="2014" name="Int. J. Syst. Evol. Microbiol.">
        <title>Complete genome sequence of Corynebacterium casei LMG S-19264T (=DSM 44701T), isolated from a smear-ripened cheese.</title>
        <authorList>
            <consortium name="US DOE Joint Genome Institute (JGI-PGF)"/>
            <person name="Walter F."/>
            <person name="Albersmeier A."/>
            <person name="Kalinowski J."/>
            <person name="Ruckert C."/>
        </authorList>
    </citation>
    <scope>NUCLEOTIDE SEQUENCE</scope>
    <source>
        <strain evidence="3">JCM 3091</strain>
    </source>
</reference>
<dbReference type="PANTHER" id="PTHR38847">
    <property type="match status" value="1"/>
</dbReference>
<organism evidence="3 4">
    <name type="scientific">Pilimelia terevasa</name>
    <dbReference type="NCBI Taxonomy" id="53372"/>
    <lineage>
        <taxon>Bacteria</taxon>
        <taxon>Bacillati</taxon>
        <taxon>Actinomycetota</taxon>
        <taxon>Actinomycetes</taxon>
        <taxon>Micromonosporales</taxon>
        <taxon>Micromonosporaceae</taxon>
        <taxon>Pilimelia</taxon>
    </lineage>
</organism>